<dbReference type="AlphaFoldDB" id="A0A8K0IH69"/>
<dbReference type="EMBL" id="CM017879">
    <property type="protein sequence ID" value="KAG1358801.1"/>
    <property type="molecule type" value="Genomic_DNA"/>
</dbReference>
<organism evidence="1 2">
    <name type="scientific">Cocos nucifera</name>
    <name type="common">Coconut palm</name>
    <dbReference type="NCBI Taxonomy" id="13894"/>
    <lineage>
        <taxon>Eukaryota</taxon>
        <taxon>Viridiplantae</taxon>
        <taxon>Streptophyta</taxon>
        <taxon>Embryophyta</taxon>
        <taxon>Tracheophyta</taxon>
        <taxon>Spermatophyta</taxon>
        <taxon>Magnoliopsida</taxon>
        <taxon>Liliopsida</taxon>
        <taxon>Arecaceae</taxon>
        <taxon>Arecoideae</taxon>
        <taxon>Cocoseae</taxon>
        <taxon>Attaleinae</taxon>
        <taxon>Cocos</taxon>
    </lineage>
</organism>
<comment type="caution">
    <text evidence="1">The sequence shown here is derived from an EMBL/GenBank/DDBJ whole genome shotgun (WGS) entry which is preliminary data.</text>
</comment>
<protein>
    <submittedName>
        <fullName evidence="1">Uncharacterized protein</fullName>
    </submittedName>
</protein>
<gene>
    <name evidence="1" type="ORF">COCNU_08G002470</name>
</gene>
<name>A0A8K0IH69_COCNU</name>
<proteinExistence type="predicted"/>
<dbReference type="Proteomes" id="UP000797356">
    <property type="component" value="Chromosome 8"/>
</dbReference>
<reference evidence="1" key="2">
    <citation type="submission" date="2019-07" db="EMBL/GenBank/DDBJ databases">
        <authorList>
            <person name="Yang Y."/>
            <person name="Bocs S."/>
            <person name="Baudouin L."/>
        </authorList>
    </citation>
    <scope>NUCLEOTIDE SEQUENCE</scope>
    <source>
        <tissue evidence="1">Spear leaf of Hainan Tall coconut</tissue>
    </source>
</reference>
<reference evidence="1" key="1">
    <citation type="journal article" date="2017" name="Gigascience">
        <title>The genome draft of coconut (Cocos nucifera).</title>
        <authorList>
            <person name="Xiao Y."/>
            <person name="Xu P."/>
            <person name="Fan H."/>
            <person name="Baudouin L."/>
            <person name="Xia W."/>
            <person name="Bocs S."/>
            <person name="Xu J."/>
            <person name="Li Q."/>
            <person name="Guo A."/>
            <person name="Zhou L."/>
            <person name="Li J."/>
            <person name="Wu Y."/>
            <person name="Ma Z."/>
            <person name="Armero A."/>
            <person name="Issali A.E."/>
            <person name="Liu N."/>
            <person name="Peng M."/>
            <person name="Yang Y."/>
        </authorList>
    </citation>
    <scope>NUCLEOTIDE SEQUENCE</scope>
    <source>
        <tissue evidence="1">Spear leaf of Hainan Tall coconut</tissue>
    </source>
</reference>
<keyword evidence="2" id="KW-1185">Reference proteome</keyword>
<accession>A0A8K0IH69</accession>
<sequence length="72" mass="7839">MVIWKPSQSCRPQQAGHRTQVIGFLRTMPLEMAKKARMGEGVDQGAEPMGKVTRDVDLLGSPGGGNNLFENL</sequence>
<evidence type="ECO:0000313" key="2">
    <source>
        <dbReference type="Proteomes" id="UP000797356"/>
    </source>
</evidence>
<evidence type="ECO:0000313" key="1">
    <source>
        <dbReference type="EMBL" id="KAG1358801.1"/>
    </source>
</evidence>